<proteinExistence type="predicted"/>
<organism evidence="6 7">
    <name type="scientific">Methylobacillus flagellatus (strain ATCC 51484 / DSM 6875 / VKM B-1610 / KT)</name>
    <dbReference type="NCBI Taxonomy" id="265072"/>
    <lineage>
        <taxon>Bacteria</taxon>
        <taxon>Pseudomonadati</taxon>
        <taxon>Pseudomonadota</taxon>
        <taxon>Betaproteobacteria</taxon>
        <taxon>Nitrosomonadales</taxon>
        <taxon>Methylophilaceae</taxon>
        <taxon>Methylobacillus</taxon>
    </lineage>
</organism>
<dbReference type="GO" id="GO:0034057">
    <property type="term" value="F:RNA strand-exchange activity"/>
    <property type="evidence" value="ECO:0007669"/>
    <property type="project" value="InterPro"/>
</dbReference>
<dbReference type="RefSeq" id="WP_011480832.1">
    <property type="nucleotide sequence ID" value="NC_007947.1"/>
</dbReference>
<reference evidence="6 7" key="1">
    <citation type="submission" date="2006-03" db="EMBL/GenBank/DDBJ databases">
        <title>Complete sequence of Methylobacillus flagellatus KT.</title>
        <authorList>
            <consortium name="US DOE Joint Genome Institute"/>
            <person name="Copeland A."/>
            <person name="Lucas S."/>
            <person name="Lapidus A."/>
            <person name="Barry K."/>
            <person name="Detter J.C."/>
            <person name="Glavina del Rio T."/>
            <person name="Hammon N."/>
            <person name="Israni S."/>
            <person name="Dalin E."/>
            <person name="Tice H."/>
            <person name="Pitluck S."/>
            <person name="Brettin T."/>
            <person name="Bruce D."/>
            <person name="Han C."/>
            <person name="Tapia R."/>
            <person name="Saunders E."/>
            <person name="Gilna P."/>
            <person name="Schmutz J."/>
            <person name="Larimer F."/>
            <person name="Land M."/>
            <person name="Kyrpides N."/>
            <person name="Anderson I."/>
            <person name="Richardson P."/>
        </authorList>
    </citation>
    <scope>NUCLEOTIDE SEQUENCE [LARGE SCALE GENOMIC DNA]</scope>
    <source>
        <strain evidence="7">KT / ATCC 51484 / DSM 6875</strain>
    </source>
</reference>
<keyword evidence="1" id="KW-0963">Cytoplasm</keyword>
<evidence type="ECO:0000256" key="4">
    <source>
        <dbReference type="SAM" id="MobiDB-lite"/>
    </source>
</evidence>
<sequence length="178" mass="19472">MGFEQLAELKKQLAAKAKAERPVNPQPKAQARSKASAPRKQQENPVDPVVLTIGRLQRLFPKAFPKNPAPKLPLKIGIHKELLAKASEIKLEEAAITEAVKTWCRGTRYWASIVEGAPRIDLEGNPAGEVTARDAAQARALEARRKQPRKPKAETVTAPEPEPEPEPGNTQYPADPTA</sequence>
<feature type="region of interest" description="Disordered" evidence="4">
    <location>
        <begin position="14"/>
        <end position="47"/>
    </location>
</feature>
<dbReference type="InterPro" id="IPR036442">
    <property type="entry name" value="ProQ/FinO_sf"/>
</dbReference>
<dbReference type="SMART" id="SM00945">
    <property type="entry name" value="ProQ"/>
    <property type="match status" value="1"/>
</dbReference>
<evidence type="ECO:0000256" key="2">
    <source>
        <dbReference type="ARBA" id="ARBA00022884"/>
    </source>
</evidence>
<feature type="domain" description="ProQ/FinO" evidence="5">
    <location>
        <begin position="44"/>
        <end position="158"/>
    </location>
</feature>
<keyword evidence="7" id="KW-1185">Reference proteome</keyword>
<dbReference type="PANTHER" id="PTHR38106">
    <property type="entry name" value="RNA CHAPERONE PROQ"/>
    <property type="match status" value="1"/>
</dbReference>
<dbReference type="Pfam" id="PF04352">
    <property type="entry name" value="ProQ"/>
    <property type="match status" value="1"/>
</dbReference>
<evidence type="ECO:0000313" key="7">
    <source>
        <dbReference type="Proteomes" id="UP000002440"/>
    </source>
</evidence>
<name>Q1GY08_METFK</name>
<dbReference type="InterPro" id="IPR023529">
    <property type="entry name" value="ProQ"/>
</dbReference>
<feature type="region of interest" description="Disordered" evidence="4">
    <location>
        <begin position="125"/>
        <end position="178"/>
    </location>
</feature>
<dbReference type="Proteomes" id="UP000002440">
    <property type="component" value="Chromosome"/>
</dbReference>
<dbReference type="SUPFAM" id="SSF48657">
    <property type="entry name" value="FinO-like"/>
    <property type="match status" value="1"/>
</dbReference>
<dbReference type="InterPro" id="IPR016103">
    <property type="entry name" value="ProQ/FinO"/>
</dbReference>
<dbReference type="KEGG" id="mfa:Mfla_2615"/>
<accession>Q1GY08</accession>
<evidence type="ECO:0000256" key="1">
    <source>
        <dbReference type="ARBA" id="ARBA00022490"/>
    </source>
</evidence>
<dbReference type="GO" id="GO:0010608">
    <property type="term" value="P:post-transcriptional regulation of gene expression"/>
    <property type="evidence" value="ECO:0007669"/>
    <property type="project" value="InterPro"/>
</dbReference>
<keyword evidence="3" id="KW-0143">Chaperone</keyword>
<dbReference type="OrthoDB" id="7025208at2"/>
<dbReference type="PANTHER" id="PTHR38106:SF1">
    <property type="entry name" value="RNA CHAPERONE PROQ"/>
    <property type="match status" value="1"/>
</dbReference>
<dbReference type="eggNOG" id="COG3109">
    <property type="taxonomic scope" value="Bacteria"/>
</dbReference>
<dbReference type="GO" id="GO:0005829">
    <property type="term" value="C:cytosol"/>
    <property type="evidence" value="ECO:0007669"/>
    <property type="project" value="TreeGrafter"/>
</dbReference>
<keyword evidence="2" id="KW-0694">RNA-binding</keyword>
<evidence type="ECO:0000259" key="5">
    <source>
        <dbReference type="SMART" id="SM00945"/>
    </source>
</evidence>
<dbReference type="HOGENOM" id="CLU_085289_2_0_4"/>
<dbReference type="EMBL" id="CP000284">
    <property type="protein sequence ID" value="ABE50879.1"/>
    <property type="molecule type" value="Genomic_DNA"/>
</dbReference>
<dbReference type="AlphaFoldDB" id="Q1GY08"/>
<evidence type="ECO:0000313" key="6">
    <source>
        <dbReference type="EMBL" id="ABE50879.1"/>
    </source>
</evidence>
<evidence type="ECO:0000256" key="3">
    <source>
        <dbReference type="ARBA" id="ARBA00023186"/>
    </source>
</evidence>
<protein>
    <submittedName>
        <fullName evidence="6">ProQ activator of osmoprotectant transporter ProP</fullName>
    </submittedName>
</protein>
<dbReference type="STRING" id="265072.Mfla_2615"/>
<dbReference type="Gene3D" id="1.10.1710.10">
    <property type="entry name" value="ProQ/FinO domain"/>
    <property type="match status" value="1"/>
</dbReference>
<gene>
    <name evidence="6" type="ordered locus">Mfla_2615</name>
</gene>
<dbReference type="GO" id="GO:0033592">
    <property type="term" value="F:RNA strand annealing activity"/>
    <property type="evidence" value="ECO:0007669"/>
    <property type="project" value="InterPro"/>
</dbReference>